<keyword evidence="4" id="KW-0325">Glycoprotein</keyword>
<evidence type="ECO:0000313" key="5">
    <source>
        <dbReference type="EMBL" id="KAK6930944.1"/>
    </source>
</evidence>
<dbReference type="GO" id="GO:0016788">
    <property type="term" value="F:hydrolase activity, acting on ester bonds"/>
    <property type="evidence" value="ECO:0007669"/>
    <property type="project" value="InterPro"/>
</dbReference>
<evidence type="ECO:0000256" key="4">
    <source>
        <dbReference type="ARBA" id="ARBA00023180"/>
    </source>
</evidence>
<organism evidence="5 6">
    <name type="scientific">Dillenia turbinata</name>
    <dbReference type="NCBI Taxonomy" id="194707"/>
    <lineage>
        <taxon>Eukaryota</taxon>
        <taxon>Viridiplantae</taxon>
        <taxon>Streptophyta</taxon>
        <taxon>Embryophyta</taxon>
        <taxon>Tracheophyta</taxon>
        <taxon>Spermatophyta</taxon>
        <taxon>Magnoliopsida</taxon>
        <taxon>eudicotyledons</taxon>
        <taxon>Gunneridae</taxon>
        <taxon>Pentapetalae</taxon>
        <taxon>Dilleniales</taxon>
        <taxon>Dilleniaceae</taxon>
        <taxon>Dillenia</taxon>
    </lineage>
</organism>
<comment type="caution">
    <text evidence="5">The sequence shown here is derived from an EMBL/GenBank/DDBJ whole genome shotgun (WGS) entry which is preliminary data.</text>
</comment>
<accession>A0AAN8Z8T1</accession>
<name>A0AAN8Z8T1_9MAGN</name>
<evidence type="ECO:0000313" key="6">
    <source>
        <dbReference type="Proteomes" id="UP001370490"/>
    </source>
</evidence>
<dbReference type="SUPFAM" id="SSF52266">
    <property type="entry name" value="SGNH hydrolase"/>
    <property type="match status" value="1"/>
</dbReference>
<dbReference type="Pfam" id="PF00657">
    <property type="entry name" value="Lipase_GDSL"/>
    <property type="match status" value="1"/>
</dbReference>
<reference evidence="5 6" key="1">
    <citation type="submission" date="2023-12" db="EMBL/GenBank/DDBJ databases">
        <title>A high-quality genome assembly for Dillenia turbinata (Dilleniales).</title>
        <authorList>
            <person name="Chanderbali A."/>
        </authorList>
    </citation>
    <scope>NUCLEOTIDE SEQUENCE [LARGE SCALE GENOMIC DNA]</scope>
    <source>
        <strain evidence="5">LSX21</strain>
        <tissue evidence="5">Leaf</tissue>
    </source>
</reference>
<protein>
    <submittedName>
        <fullName evidence="5">GDSL lipase/esterase</fullName>
    </submittedName>
</protein>
<evidence type="ECO:0000256" key="1">
    <source>
        <dbReference type="ARBA" id="ARBA00008668"/>
    </source>
</evidence>
<sequence>MDWLRSIYVIGKWKWVLRFGVCLVVAYLILQNIDGRSKPSSSSGSCHFPAVFNFGDSNSDTGAVSAAFNRVLSPNGITFFGKPSGRYCDGRLIIDFIAEKLELPFLSAYLNSIGANFRNGANFAASGCTIEPTNVRLCKEGFNPLTLDVQLSQFEQFKQRTVELYNQAQSSPIKNILPRPEDFSKALYTLDIGQNDLNAGIISMTDEEISKSVPSLIDRFAKAIEQLYQQGARSFWIHNTGPIGCLPYITITFPPKPENVDENGCVKSYNKLAQEFNKQMEDRMSLLRNHLDNAMLVYVDIYTAKYSLIREPKKHGFVDPHGYCCGHYGDYHVECGEKTMINGTEIHGTSCSNPPAYISWDGIHYSDAANQWVAHKILDGSFSDPPISIAEACFKTSSKTLT</sequence>
<comment type="similarity">
    <text evidence="1">Belongs to the 'GDSL' lipolytic enzyme family.</text>
</comment>
<dbReference type="EMBL" id="JBAMMX010000011">
    <property type="protein sequence ID" value="KAK6930944.1"/>
    <property type="molecule type" value="Genomic_DNA"/>
</dbReference>
<keyword evidence="3" id="KW-0378">Hydrolase</keyword>
<dbReference type="InterPro" id="IPR035669">
    <property type="entry name" value="SGNH_plant_lipase-like"/>
</dbReference>
<keyword evidence="2" id="KW-0732">Signal</keyword>
<dbReference type="InterPro" id="IPR001087">
    <property type="entry name" value="GDSL"/>
</dbReference>
<dbReference type="InterPro" id="IPR036514">
    <property type="entry name" value="SGNH_hydro_sf"/>
</dbReference>
<dbReference type="Gene3D" id="3.40.50.1110">
    <property type="entry name" value="SGNH hydrolase"/>
    <property type="match status" value="1"/>
</dbReference>
<evidence type="ECO:0000256" key="2">
    <source>
        <dbReference type="ARBA" id="ARBA00022729"/>
    </source>
</evidence>
<dbReference type="AlphaFoldDB" id="A0AAN8Z8T1"/>
<proteinExistence type="inferred from homology"/>
<evidence type="ECO:0000256" key="3">
    <source>
        <dbReference type="ARBA" id="ARBA00022801"/>
    </source>
</evidence>
<dbReference type="Proteomes" id="UP001370490">
    <property type="component" value="Unassembled WGS sequence"/>
</dbReference>
<dbReference type="PANTHER" id="PTHR22835">
    <property type="entry name" value="ZINC FINGER FYVE DOMAIN CONTAINING PROTEIN"/>
    <property type="match status" value="1"/>
</dbReference>
<dbReference type="PANTHER" id="PTHR22835:SF514">
    <property type="entry name" value="GDSL-LIKE LIPASE_ACYLHYDROLASE SUPERFAMILY PROTEIN ISOFORM 1"/>
    <property type="match status" value="1"/>
</dbReference>
<dbReference type="CDD" id="cd01837">
    <property type="entry name" value="SGNH_plant_lipase_like"/>
    <property type="match status" value="1"/>
</dbReference>
<keyword evidence="6" id="KW-1185">Reference proteome</keyword>
<gene>
    <name evidence="5" type="ORF">RJ641_002737</name>
</gene>